<proteinExistence type="predicted"/>
<accession>A0ABT7LW82</accession>
<organism evidence="1 2">
    <name type="scientific">Geitlerinema calcuttense NRMC-F 0142</name>
    <dbReference type="NCBI Taxonomy" id="2922238"/>
    <lineage>
        <taxon>Bacteria</taxon>
        <taxon>Bacillati</taxon>
        <taxon>Cyanobacteriota</taxon>
        <taxon>Cyanophyceae</taxon>
        <taxon>Geitlerinematales</taxon>
        <taxon>Geitlerinemataceae</taxon>
        <taxon>Geitlerinema</taxon>
    </lineage>
</organism>
<keyword evidence="2" id="KW-1185">Reference proteome</keyword>
<sequence length="180" mass="20606">MASRKRKSPKSKTVEVDGIRFETLVPECEIIIPTKHGEKTPVQFGIRVTNCTEISYRFIFFGLMPELQDAKGTVIHRTWSGVNGVKIPQEDDFLLAIPNESLTFFVDGDFYCYQDKFGLGGNADFGGVWKFVGDLSPGRYCVRFTYENRETVRKIYHGATIKGLWRGKASTPWEEFRLVY</sequence>
<dbReference type="RefSeq" id="WP_286004065.1">
    <property type="nucleotide sequence ID" value="NZ_JASVEJ010000003.1"/>
</dbReference>
<evidence type="ECO:0000313" key="2">
    <source>
        <dbReference type="Proteomes" id="UP001230986"/>
    </source>
</evidence>
<dbReference type="EMBL" id="JASVEJ010000003">
    <property type="protein sequence ID" value="MDL5056009.1"/>
    <property type="molecule type" value="Genomic_DNA"/>
</dbReference>
<dbReference type="Proteomes" id="UP001230986">
    <property type="component" value="Unassembled WGS sequence"/>
</dbReference>
<gene>
    <name evidence="1" type="ORF">QQ055_00755</name>
</gene>
<comment type="caution">
    <text evidence="1">The sequence shown here is derived from an EMBL/GenBank/DDBJ whole genome shotgun (WGS) entry which is preliminary data.</text>
</comment>
<evidence type="ECO:0000313" key="1">
    <source>
        <dbReference type="EMBL" id="MDL5056009.1"/>
    </source>
</evidence>
<protein>
    <submittedName>
        <fullName evidence="1">Uncharacterized protein</fullName>
    </submittedName>
</protein>
<reference evidence="1 2" key="1">
    <citation type="submission" date="2023-06" db="EMBL/GenBank/DDBJ databases">
        <title>Whole genome sequence of Oscillatoria calcuttensis NRMC-F 0142.</title>
        <authorList>
            <person name="Shakena Fathima T."/>
            <person name="Muralitharan G."/>
            <person name="Thajuddin N."/>
        </authorList>
    </citation>
    <scope>NUCLEOTIDE SEQUENCE [LARGE SCALE GENOMIC DNA]</scope>
    <source>
        <strain evidence="1 2">NRMC-F 0142</strain>
    </source>
</reference>
<name>A0ABT7LW82_9CYAN</name>